<evidence type="ECO:0000256" key="8">
    <source>
        <dbReference type="ARBA" id="ARBA00023014"/>
    </source>
</evidence>
<evidence type="ECO:0000313" key="11">
    <source>
        <dbReference type="Proteomes" id="UP000680045"/>
    </source>
</evidence>
<dbReference type="GO" id="GO:0033543">
    <property type="term" value="P:fatty acid beta-oxidation, unsaturated, even number, reductase/isomerase pathway"/>
    <property type="evidence" value="ECO:0007669"/>
    <property type="project" value="TreeGrafter"/>
</dbReference>
<keyword evidence="6" id="KW-0560">Oxidoreductase</keyword>
<proteinExistence type="predicted"/>
<name>A0A941FFK5_9BACI</name>
<dbReference type="InterPro" id="IPR051793">
    <property type="entry name" value="NADH:flavin_oxidoreductase"/>
</dbReference>
<gene>
    <name evidence="10" type="ORF">KEH51_01040</name>
</gene>
<evidence type="ECO:0000256" key="5">
    <source>
        <dbReference type="ARBA" id="ARBA00022723"/>
    </source>
</evidence>
<dbReference type="Proteomes" id="UP000680045">
    <property type="component" value="Unassembled WGS sequence"/>
</dbReference>
<evidence type="ECO:0000256" key="3">
    <source>
        <dbReference type="ARBA" id="ARBA00022630"/>
    </source>
</evidence>
<comment type="cofactor">
    <cofactor evidence="2">
        <name>[4Fe-4S] cluster</name>
        <dbReference type="ChEBI" id="CHEBI:49883"/>
    </cofactor>
</comment>
<dbReference type="InterPro" id="IPR001155">
    <property type="entry name" value="OxRdtase_FMN_N"/>
</dbReference>
<keyword evidence="5" id="KW-0479">Metal-binding</keyword>
<dbReference type="PANTHER" id="PTHR42917:SF2">
    <property type="entry name" value="2,4-DIENOYL-COA REDUCTASE [(2E)-ENOYL-COA-PRODUCING]"/>
    <property type="match status" value="1"/>
</dbReference>
<feature type="domain" description="NADH:flavin oxidoreductase/NADH oxidase N-terminal" evidence="9">
    <location>
        <begin position="9"/>
        <end position="113"/>
    </location>
</feature>
<comment type="caution">
    <text evidence="10">The sequence shown here is derived from an EMBL/GenBank/DDBJ whole genome shotgun (WGS) entry which is preliminary data.</text>
</comment>
<comment type="cofactor">
    <cofactor evidence="1">
        <name>FMN</name>
        <dbReference type="ChEBI" id="CHEBI:58210"/>
    </cofactor>
</comment>
<evidence type="ECO:0000256" key="6">
    <source>
        <dbReference type="ARBA" id="ARBA00023002"/>
    </source>
</evidence>
<dbReference type="PANTHER" id="PTHR42917">
    <property type="entry name" value="2,4-DIENOYL-COA REDUCTASE"/>
    <property type="match status" value="1"/>
</dbReference>
<keyword evidence="8" id="KW-0411">Iron-sulfur</keyword>
<accession>A0A941FFK5</accession>
<keyword evidence="3" id="KW-0285">Flavoprotein</keyword>
<protein>
    <recommendedName>
        <fullName evidence="9">NADH:flavin oxidoreductase/NADH oxidase N-terminal domain-containing protein</fullName>
    </recommendedName>
</protein>
<dbReference type="GO" id="GO:0010181">
    <property type="term" value="F:FMN binding"/>
    <property type="evidence" value="ECO:0007669"/>
    <property type="project" value="InterPro"/>
</dbReference>
<sequence length="133" mass="14736">MDMAQFKNLFTQLTIGSTELKNRILSTAHQTNHVTDGIPTSDMVAYHEARAKGGVGLIILEAASVHPSGMLTSKTIAGYDQRIVDAYKELSETLHKYETKVFSQLFHGGRKSYRATIEMRHGRLQPFPACALA</sequence>
<dbReference type="GO" id="GO:0051536">
    <property type="term" value="F:iron-sulfur cluster binding"/>
    <property type="evidence" value="ECO:0007669"/>
    <property type="project" value="UniProtKB-KW"/>
</dbReference>
<dbReference type="Pfam" id="PF00724">
    <property type="entry name" value="Oxidored_FMN"/>
    <property type="match status" value="1"/>
</dbReference>
<dbReference type="Gene3D" id="3.20.20.70">
    <property type="entry name" value="Aldolase class I"/>
    <property type="match status" value="1"/>
</dbReference>
<reference evidence="10" key="1">
    <citation type="submission" date="2021-04" db="EMBL/GenBank/DDBJ databases">
        <title>Whole genome sequencing of Enterococci isolates from hospitalized patients.</title>
        <authorList>
            <person name="Ogoti B.M."/>
            <person name="Onyambu F.G."/>
        </authorList>
    </citation>
    <scope>NUCLEOTIDE SEQUENCE</scope>
    <source>
        <strain evidence="10">242</strain>
    </source>
</reference>
<keyword evidence="7" id="KW-0408">Iron</keyword>
<evidence type="ECO:0000256" key="4">
    <source>
        <dbReference type="ARBA" id="ARBA00022643"/>
    </source>
</evidence>
<dbReference type="InterPro" id="IPR013785">
    <property type="entry name" value="Aldolase_TIM"/>
</dbReference>
<evidence type="ECO:0000256" key="2">
    <source>
        <dbReference type="ARBA" id="ARBA00001966"/>
    </source>
</evidence>
<evidence type="ECO:0000256" key="7">
    <source>
        <dbReference type="ARBA" id="ARBA00023004"/>
    </source>
</evidence>
<dbReference type="SUPFAM" id="SSF51395">
    <property type="entry name" value="FMN-linked oxidoreductases"/>
    <property type="match status" value="1"/>
</dbReference>
<keyword evidence="4" id="KW-0288">FMN</keyword>
<evidence type="ECO:0000313" key="10">
    <source>
        <dbReference type="EMBL" id="MBR8643858.1"/>
    </source>
</evidence>
<evidence type="ECO:0000256" key="1">
    <source>
        <dbReference type="ARBA" id="ARBA00001917"/>
    </source>
</evidence>
<dbReference type="EMBL" id="JAGTPW010000001">
    <property type="protein sequence ID" value="MBR8643858.1"/>
    <property type="molecule type" value="Genomic_DNA"/>
</dbReference>
<dbReference type="GO" id="GO:0008670">
    <property type="term" value="F:2,4-dienoyl-CoA reductase (NADPH) activity"/>
    <property type="evidence" value="ECO:0007669"/>
    <property type="project" value="TreeGrafter"/>
</dbReference>
<evidence type="ECO:0000259" key="9">
    <source>
        <dbReference type="Pfam" id="PF00724"/>
    </source>
</evidence>
<organism evidence="10 11">
    <name type="scientific">Peribacillus frigoritolerans</name>
    <dbReference type="NCBI Taxonomy" id="450367"/>
    <lineage>
        <taxon>Bacteria</taxon>
        <taxon>Bacillati</taxon>
        <taxon>Bacillota</taxon>
        <taxon>Bacilli</taxon>
        <taxon>Bacillales</taxon>
        <taxon>Bacillaceae</taxon>
        <taxon>Peribacillus</taxon>
    </lineage>
</organism>
<dbReference type="AlphaFoldDB" id="A0A941FFK5"/>
<dbReference type="GO" id="GO:0046872">
    <property type="term" value="F:metal ion binding"/>
    <property type="evidence" value="ECO:0007669"/>
    <property type="project" value="UniProtKB-KW"/>
</dbReference>